<evidence type="ECO:0000256" key="1">
    <source>
        <dbReference type="ARBA" id="ARBA00007060"/>
    </source>
</evidence>
<comment type="similarity">
    <text evidence="1">Belongs to the calcium channel subunit alpha-2/delta family.</text>
</comment>
<proteinExistence type="evidence at transcript level"/>
<feature type="domain" description="VWFA" evidence="3">
    <location>
        <begin position="1"/>
        <end position="198"/>
    </location>
</feature>
<accession>A0A6F9D7M2</accession>
<protein>
    <submittedName>
        <fullName evidence="4">VWFA and cache domain-containing protein 1-like</fullName>
    </submittedName>
</protein>
<gene>
    <name evidence="4" type="primary">Cachd1-002</name>
</gene>
<dbReference type="PROSITE" id="PS50234">
    <property type="entry name" value="VWFA"/>
    <property type="match status" value="1"/>
</dbReference>
<dbReference type="Gene3D" id="3.30.450.20">
    <property type="entry name" value="PAS domain"/>
    <property type="match status" value="2"/>
</dbReference>
<dbReference type="Pfam" id="PF08473">
    <property type="entry name" value="VGCC_alpha2"/>
    <property type="match status" value="1"/>
</dbReference>
<name>A0A6F9D7M2_9ASCI</name>
<keyword evidence="2" id="KW-0472">Membrane</keyword>
<dbReference type="Gene3D" id="3.40.50.410">
    <property type="entry name" value="von Willebrand factor, type A domain"/>
    <property type="match status" value="1"/>
</dbReference>
<feature type="transmembrane region" description="Helical" evidence="2">
    <location>
        <begin position="797"/>
        <end position="818"/>
    </location>
</feature>
<dbReference type="AlphaFoldDB" id="A0A6F9D7M2"/>
<dbReference type="Pfam" id="PF13768">
    <property type="entry name" value="VWA_3"/>
    <property type="match status" value="1"/>
</dbReference>
<evidence type="ECO:0000256" key="2">
    <source>
        <dbReference type="SAM" id="Phobius"/>
    </source>
</evidence>
<dbReference type="PANTHER" id="PTHR10166">
    <property type="entry name" value="VOLTAGE-DEPENDENT CALCIUM CHANNEL SUBUNIT ALPHA-2/DELTA-RELATED"/>
    <property type="match status" value="1"/>
</dbReference>
<dbReference type="PANTHER" id="PTHR10166:SF66">
    <property type="entry name" value="VWFA AND CACHE DOMAIN-CONTAINING PROTEIN CG16868"/>
    <property type="match status" value="1"/>
</dbReference>
<keyword evidence="2" id="KW-1133">Transmembrane helix</keyword>
<dbReference type="GO" id="GO:0005245">
    <property type="term" value="F:voltage-gated calcium channel activity"/>
    <property type="evidence" value="ECO:0007669"/>
    <property type="project" value="TreeGrafter"/>
</dbReference>
<evidence type="ECO:0000259" key="3">
    <source>
        <dbReference type="PROSITE" id="PS50234"/>
    </source>
</evidence>
<dbReference type="SUPFAM" id="SSF53300">
    <property type="entry name" value="vWA-like"/>
    <property type="match status" value="1"/>
</dbReference>
<evidence type="ECO:0000313" key="4">
    <source>
        <dbReference type="EMBL" id="CAB3227394.1"/>
    </source>
</evidence>
<dbReference type="InterPro" id="IPR013680">
    <property type="entry name" value="VDCC_a2/dsu"/>
</dbReference>
<dbReference type="InterPro" id="IPR036465">
    <property type="entry name" value="vWFA_dom_sf"/>
</dbReference>
<keyword evidence="2" id="KW-0812">Transmembrane</keyword>
<sequence>MSQTDNNGVSYMELARQAAKTVIETLNPYDEFAVVAFSSSTDVYINFEIPNGKCFSNTFAQATPQNKKLVKNYVSGISAGGGTEYGRALNAAFTFFDNVPSTTLADRAILFMSDGEPNDGISSILATLNRRNTALKNSVAVLTYGLGSGAGATTLRRMAQSTSVEVGSSDKIGTYIAITDPSNLRNQMASYYNFFSILGQATNIPIWTVPYLDSWGLGLMVTANLPVYIGGRLVGVAAADITIEELLAESSYFKPTELSYSFVINEGGLVINHPNFPYVTKREPLFVEATSFERDPEFTSVFVSMKSGGSGNKTFVSTRILPAGDSKMYGVRVVKVNSTYYWKQIPGTKFSLCLVLANEDSQTLLAAQGSLAPGTFLYHRFDLVPPTKQCSHGRSFCAKDQSSVALAARSFKDPELYLLQNASVNYVHTLTNYMEGKSFDTANIKPEVKDVVVATYKADELWKTAELDNLNRQVFWRYVATEEGLFRIFPGTQMPSNFDPVKRAWYENAQANRDKYVITPPYGDAASAVSVVTLVKALFEGKSDGVHNPATDKLIGAMGTDIVTSYFQQVISELYPICKQTSLYTCILIDNAGFVITAKQFVNNPKDAFNKHIASLEPEIAHRLQTSNVLLPGKCANIENALIYETFNISPNQTRLTGRTASPSCYYFELMPVFGTNTYLILAEKQIGTCSTSPITCQCAAISSCNNTPTCLDSSSCSCPCTSYNEVYQPCTNKYLFTSYSPQPCTPKIRDLTQLGISPVDLNNLEKCYEMSFPVPLTTVRQPVYGDCIVKEESSNAGAIIGGVIGGFFALVIIVIVCKKKC</sequence>
<dbReference type="EMBL" id="LR783530">
    <property type="protein sequence ID" value="CAB3227394.1"/>
    <property type="molecule type" value="mRNA"/>
</dbReference>
<dbReference type="InterPro" id="IPR051173">
    <property type="entry name" value="Ca_channel_alpha-2/delta"/>
</dbReference>
<dbReference type="InterPro" id="IPR002035">
    <property type="entry name" value="VWF_A"/>
</dbReference>
<organism evidence="4">
    <name type="scientific">Phallusia mammillata</name>
    <dbReference type="NCBI Taxonomy" id="59560"/>
    <lineage>
        <taxon>Eukaryota</taxon>
        <taxon>Metazoa</taxon>
        <taxon>Chordata</taxon>
        <taxon>Tunicata</taxon>
        <taxon>Ascidiacea</taxon>
        <taxon>Phlebobranchia</taxon>
        <taxon>Ascidiidae</taxon>
        <taxon>Phallusia</taxon>
    </lineage>
</organism>
<reference evidence="4" key="1">
    <citation type="submission" date="2020-04" db="EMBL/GenBank/DDBJ databases">
        <authorList>
            <person name="Neveu A P."/>
        </authorList>
    </citation>
    <scope>NUCLEOTIDE SEQUENCE</scope>
    <source>
        <tissue evidence="4">Whole embryo</tissue>
    </source>
</reference>
<dbReference type="SMART" id="SM00327">
    <property type="entry name" value="VWA"/>
    <property type="match status" value="1"/>
</dbReference>
<dbReference type="GO" id="GO:0005891">
    <property type="term" value="C:voltage-gated calcium channel complex"/>
    <property type="evidence" value="ECO:0007669"/>
    <property type="project" value="TreeGrafter"/>
</dbReference>